<feature type="transmembrane region" description="Helical" evidence="7">
    <location>
        <begin position="121"/>
        <end position="142"/>
    </location>
</feature>
<comment type="similarity">
    <text evidence="2">Belongs to the MS4A family.</text>
</comment>
<feature type="transmembrane region" description="Helical" evidence="7">
    <location>
        <begin position="67"/>
        <end position="88"/>
    </location>
</feature>
<sequence>MASTSVTTIGGVMVITQVIPRDVSSIPLQTPGDPQQQAPPPEVIAPPTHSKVVDETDTDVRREPQGLGVVQIFVGLLSVLFSLTPLLSPVLIHYAPFGSGLFFVVSGSLAVASGRRASVRLVWASLLTNAFSALLGLAGVVYDCVLLSTVPSDMFCKSPSQTRPLLHDEWTRKCFRNLWALNSVLYGILGVVLVLLVLQVCVCITVCVLAGRAIRRHKCPLTGCSQPIPILSVQITQSRVL</sequence>
<evidence type="ECO:0000313" key="9">
    <source>
        <dbReference type="Proteomes" id="UP000646548"/>
    </source>
</evidence>
<feature type="transmembrane region" description="Helical" evidence="7">
    <location>
        <begin position="185"/>
        <end position="210"/>
    </location>
</feature>
<accession>A0A834FNN0</accession>
<evidence type="ECO:0000313" key="8">
    <source>
        <dbReference type="EMBL" id="KAF6737600.1"/>
    </source>
</evidence>
<dbReference type="PANTHER" id="PTHR23320:SF128">
    <property type="entry name" value="MEMBRANE-SPANNING 4-DOMAINS SUBFAMILY A MEMBER 4A"/>
    <property type="match status" value="1"/>
</dbReference>
<evidence type="ECO:0000256" key="3">
    <source>
        <dbReference type="ARBA" id="ARBA00022692"/>
    </source>
</evidence>
<evidence type="ECO:0000256" key="5">
    <source>
        <dbReference type="ARBA" id="ARBA00023136"/>
    </source>
</evidence>
<dbReference type="EMBL" id="WKFB01000054">
    <property type="protein sequence ID" value="KAF6737600.1"/>
    <property type="molecule type" value="Genomic_DNA"/>
</dbReference>
<feature type="region of interest" description="Disordered" evidence="6">
    <location>
        <begin position="26"/>
        <end position="50"/>
    </location>
</feature>
<keyword evidence="4 7" id="KW-1133">Transmembrane helix</keyword>
<keyword evidence="5 7" id="KW-0472">Membrane</keyword>
<dbReference type="PANTHER" id="PTHR23320">
    <property type="entry name" value="MEMBRANE-SPANNING 4-DOMAINS SUBFAMILY A MS4A -RELATED"/>
    <property type="match status" value="1"/>
</dbReference>
<feature type="compositionally biased region" description="Polar residues" evidence="6">
    <location>
        <begin position="26"/>
        <end position="36"/>
    </location>
</feature>
<dbReference type="Proteomes" id="UP000646548">
    <property type="component" value="Unassembled WGS sequence"/>
</dbReference>
<dbReference type="Pfam" id="PF04103">
    <property type="entry name" value="CD20"/>
    <property type="match status" value="1"/>
</dbReference>
<gene>
    <name evidence="8" type="ORF">FQA47_012464</name>
</gene>
<dbReference type="InterPro" id="IPR007237">
    <property type="entry name" value="CD20-like"/>
</dbReference>
<name>A0A834FNN0_ORYME</name>
<evidence type="ECO:0000256" key="1">
    <source>
        <dbReference type="ARBA" id="ARBA00004141"/>
    </source>
</evidence>
<protein>
    <submittedName>
        <fullName evidence="8">Membrane-spanning 4-domains subfamily A member 6A</fullName>
    </submittedName>
</protein>
<proteinExistence type="inferred from homology"/>
<evidence type="ECO:0000256" key="7">
    <source>
        <dbReference type="SAM" id="Phobius"/>
    </source>
</evidence>
<evidence type="ECO:0000256" key="4">
    <source>
        <dbReference type="ARBA" id="ARBA00022989"/>
    </source>
</evidence>
<organism evidence="8 9">
    <name type="scientific">Oryzias melastigma</name>
    <name type="common">Marine medaka</name>
    <dbReference type="NCBI Taxonomy" id="30732"/>
    <lineage>
        <taxon>Eukaryota</taxon>
        <taxon>Metazoa</taxon>
        <taxon>Chordata</taxon>
        <taxon>Craniata</taxon>
        <taxon>Vertebrata</taxon>
        <taxon>Euteleostomi</taxon>
        <taxon>Actinopterygii</taxon>
        <taxon>Neopterygii</taxon>
        <taxon>Teleostei</taxon>
        <taxon>Neoteleostei</taxon>
        <taxon>Acanthomorphata</taxon>
        <taxon>Ovalentaria</taxon>
        <taxon>Atherinomorphae</taxon>
        <taxon>Beloniformes</taxon>
        <taxon>Adrianichthyidae</taxon>
        <taxon>Oryziinae</taxon>
        <taxon>Oryzias</taxon>
    </lineage>
</organism>
<dbReference type="AlphaFoldDB" id="A0A834FNN0"/>
<dbReference type="GO" id="GO:0016020">
    <property type="term" value="C:membrane"/>
    <property type="evidence" value="ECO:0007669"/>
    <property type="project" value="UniProtKB-SubCell"/>
</dbReference>
<feature type="transmembrane region" description="Helical" evidence="7">
    <location>
        <begin position="94"/>
        <end position="114"/>
    </location>
</feature>
<evidence type="ECO:0000256" key="6">
    <source>
        <dbReference type="SAM" id="MobiDB-lite"/>
    </source>
</evidence>
<comment type="subcellular location">
    <subcellularLocation>
        <location evidence="1">Membrane</location>
        <topology evidence="1">Multi-pass membrane protein</topology>
    </subcellularLocation>
</comment>
<evidence type="ECO:0000256" key="2">
    <source>
        <dbReference type="ARBA" id="ARBA00009565"/>
    </source>
</evidence>
<keyword evidence="3 7" id="KW-0812">Transmembrane</keyword>
<dbReference type="InterPro" id="IPR030417">
    <property type="entry name" value="MS4A"/>
</dbReference>
<comment type="caution">
    <text evidence="8">The sequence shown here is derived from an EMBL/GenBank/DDBJ whole genome shotgun (WGS) entry which is preliminary data.</text>
</comment>
<reference evidence="8" key="1">
    <citation type="journal article" name="BMC Genomics">
        <title>Long-read sequencing and de novo genome assembly of marine medaka (Oryzias melastigma).</title>
        <authorList>
            <person name="Liang P."/>
            <person name="Saqib H.S.A."/>
            <person name="Ni X."/>
            <person name="Shen Y."/>
        </authorList>
    </citation>
    <scope>NUCLEOTIDE SEQUENCE</scope>
    <source>
        <strain evidence="8">Bigg-433</strain>
    </source>
</reference>